<proteinExistence type="predicted"/>
<protein>
    <recommendedName>
        <fullName evidence="4">F-box domain-containing protein</fullName>
    </recommendedName>
</protein>
<reference evidence="2" key="1">
    <citation type="journal article" date="2020" name="Stud. Mycol.">
        <title>101 Dothideomycetes genomes: a test case for predicting lifestyles and emergence of pathogens.</title>
        <authorList>
            <person name="Haridas S."/>
            <person name="Albert R."/>
            <person name="Binder M."/>
            <person name="Bloem J."/>
            <person name="Labutti K."/>
            <person name="Salamov A."/>
            <person name="Andreopoulos B."/>
            <person name="Baker S."/>
            <person name="Barry K."/>
            <person name="Bills G."/>
            <person name="Bluhm B."/>
            <person name="Cannon C."/>
            <person name="Castanera R."/>
            <person name="Culley D."/>
            <person name="Daum C."/>
            <person name="Ezra D."/>
            <person name="Gonzalez J."/>
            <person name="Henrissat B."/>
            <person name="Kuo A."/>
            <person name="Liang C."/>
            <person name="Lipzen A."/>
            <person name="Lutzoni F."/>
            <person name="Magnuson J."/>
            <person name="Mondo S."/>
            <person name="Nolan M."/>
            <person name="Ohm R."/>
            <person name="Pangilinan J."/>
            <person name="Park H.-J."/>
            <person name="Ramirez L."/>
            <person name="Alfaro M."/>
            <person name="Sun H."/>
            <person name="Tritt A."/>
            <person name="Yoshinaga Y."/>
            <person name="Zwiers L.-H."/>
            <person name="Turgeon B."/>
            <person name="Goodwin S."/>
            <person name="Spatafora J."/>
            <person name="Crous P."/>
            <person name="Grigoriev I."/>
        </authorList>
    </citation>
    <scope>NUCLEOTIDE SEQUENCE</scope>
    <source>
        <strain evidence="2">CBS 110217</strain>
    </source>
</reference>
<dbReference type="AlphaFoldDB" id="A0A9P4LMB9"/>
<dbReference type="EMBL" id="ML978194">
    <property type="protein sequence ID" value="KAF2030075.1"/>
    <property type="molecule type" value="Genomic_DNA"/>
</dbReference>
<evidence type="ECO:0008006" key="4">
    <source>
        <dbReference type="Google" id="ProtNLM"/>
    </source>
</evidence>
<evidence type="ECO:0000313" key="3">
    <source>
        <dbReference type="Proteomes" id="UP000799777"/>
    </source>
</evidence>
<accession>A0A9P4LMB9</accession>
<sequence>MDSRTAYLHALSSEIQTIVFGFLDRGDLVNIIKTHRELKAQAERLLYRHVVLPFQSTTTAPFNRNKHLTETEDDYLPTANNRLHQRDEQHQANRSASGPATLIPYQLP</sequence>
<name>A0A9P4LMB9_9PLEO</name>
<dbReference type="Proteomes" id="UP000799777">
    <property type="component" value="Unassembled WGS sequence"/>
</dbReference>
<feature type="region of interest" description="Disordered" evidence="1">
    <location>
        <begin position="61"/>
        <end position="108"/>
    </location>
</feature>
<keyword evidence="3" id="KW-1185">Reference proteome</keyword>
<organism evidence="2 3">
    <name type="scientific">Setomelanomma holmii</name>
    <dbReference type="NCBI Taxonomy" id="210430"/>
    <lineage>
        <taxon>Eukaryota</taxon>
        <taxon>Fungi</taxon>
        <taxon>Dikarya</taxon>
        <taxon>Ascomycota</taxon>
        <taxon>Pezizomycotina</taxon>
        <taxon>Dothideomycetes</taxon>
        <taxon>Pleosporomycetidae</taxon>
        <taxon>Pleosporales</taxon>
        <taxon>Pleosporineae</taxon>
        <taxon>Phaeosphaeriaceae</taxon>
        <taxon>Setomelanomma</taxon>
    </lineage>
</organism>
<evidence type="ECO:0000256" key="1">
    <source>
        <dbReference type="SAM" id="MobiDB-lite"/>
    </source>
</evidence>
<comment type="caution">
    <text evidence="2">The sequence shown here is derived from an EMBL/GenBank/DDBJ whole genome shotgun (WGS) entry which is preliminary data.</text>
</comment>
<evidence type="ECO:0000313" key="2">
    <source>
        <dbReference type="EMBL" id="KAF2030075.1"/>
    </source>
</evidence>
<gene>
    <name evidence="2" type="ORF">EK21DRAFT_112366</name>
</gene>